<dbReference type="Proteomes" id="UP000095228">
    <property type="component" value="Chromosome"/>
</dbReference>
<reference evidence="2 3" key="1">
    <citation type="submission" date="2016-06" db="EMBL/GenBank/DDBJ databases">
        <title>Three novel species with peptidoglycan cell walls form the new genus Lacunisphaera gen. nov. in the family Opitutaceae of the verrucomicrobial subdivision 4.</title>
        <authorList>
            <person name="Rast P."/>
            <person name="Gloeckner I."/>
            <person name="Jogler M."/>
            <person name="Boedeker C."/>
            <person name="Jeske O."/>
            <person name="Wiegand S."/>
            <person name="Reinhardt R."/>
            <person name="Schumann P."/>
            <person name="Rohde M."/>
            <person name="Spring S."/>
            <person name="Gloeckner F.O."/>
            <person name="Jogler C."/>
        </authorList>
    </citation>
    <scope>NUCLEOTIDE SEQUENCE [LARGE SCALE GENOMIC DNA]</scope>
    <source>
        <strain evidence="2 3">IG16b</strain>
    </source>
</reference>
<dbReference type="KEGG" id="obg:Verru16b_01605"/>
<dbReference type="STRING" id="1838286.Verru16b_01605"/>
<dbReference type="Pfam" id="PF08241">
    <property type="entry name" value="Methyltransf_11"/>
    <property type="match status" value="1"/>
</dbReference>
<dbReference type="GO" id="GO:0032259">
    <property type="term" value="P:methylation"/>
    <property type="evidence" value="ECO:0007669"/>
    <property type="project" value="UniProtKB-KW"/>
</dbReference>
<dbReference type="RefSeq" id="WP_069961780.1">
    <property type="nucleotide sequence ID" value="NZ_CP016094.1"/>
</dbReference>
<dbReference type="OrthoDB" id="9757640at2"/>
<name>A0A1D8AUG4_9BACT</name>
<keyword evidence="3" id="KW-1185">Reference proteome</keyword>
<evidence type="ECO:0000313" key="2">
    <source>
        <dbReference type="EMBL" id="AOS44542.1"/>
    </source>
</evidence>
<sequence length="244" mass="28141">MNAEEYANMQRMEATHWYYAGKREIVRAWLRRAGPPRAEQVLLDCGAGTGRFAEEMAASCRVLVLDDHEEALRLLREKFRPEQILSLAGDRVPLPDGSLDYVTALDVLEHTPDDRAVVDGFHRLLKPGGSAVVTVPASMALWSDWDEVLHHFRRYSRPQLQALFPPAQWEILHVNYTNVTVYPVVWLLRKWRRWFPAAAGAARAEDRLPSPLVNRLLRWQFVTLASWRWPLPFGVSLLLVARRR</sequence>
<proteinExistence type="predicted"/>
<accession>A0A1D8AUG4</accession>
<dbReference type="InterPro" id="IPR029063">
    <property type="entry name" value="SAM-dependent_MTases_sf"/>
</dbReference>
<evidence type="ECO:0000259" key="1">
    <source>
        <dbReference type="Pfam" id="PF08241"/>
    </source>
</evidence>
<gene>
    <name evidence="2" type="ORF">Verru16b_01605</name>
</gene>
<dbReference type="AlphaFoldDB" id="A0A1D8AUG4"/>
<feature type="domain" description="Methyltransferase type 11" evidence="1">
    <location>
        <begin position="43"/>
        <end position="132"/>
    </location>
</feature>
<dbReference type="InterPro" id="IPR013216">
    <property type="entry name" value="Methyltransf_11"/>
</dbReference>
<dbReference type="EMBL" id="CP016094">
    <property type="protein sequence ID" value="AOS44542.1"/>
    <property type="molecule type" value="Genomic_DNA"/>
</dbReference>
<organism evidence="2 3">
    <name type="scientific">Lacunisphaera limnophila</name>
    <dbReference type="NCBI Taxonomy" id="1838286"/>
    <lineage>
        <taxon>Bacteria</taxon>
        <taxon>Pseudomonadati</taxon>
        <taxon>Verrucomicrobiota</taxon>
        <taxon>Opitutia</taxon>
        <taxon>Opitutales</taxon>
        <taxon>Opitutaceae</taxon>
        <taxon>Lacunisphaera</taxon>
    </lineage>
</organism>
<dbReference type="GO" id="GO:0008757">
    <property type="term" value="F:S-adenosylmethionine-dependent methyltransferase activity"/>
    <property type="evidence" value="ECO:0007669"/>
    <property type="project" value="InterPro"/>
</dbReference>
<protein>
    <submittedName>
        <fullName evidence="2">Putative S-adenosylmethionine-dependent methyltransferase/MSMEI_2290</fullName>
        <ecNumber evidence="2">2.1.1.-</ecNumber>
    </submittedName>
</protein>
<keyword evidence="2" id="KW-0808">Transferase</keyword>
<keyword evidence="2" id="KW-0489">Methyltransferase</keyword>
<dbReference type="SUPFAM" id="SSF53335">
    <property type="entry name" value="S-adenosyl-L-methionine-dependent methyltransferases"/>
    <property type="match status" value="1"/>
</dbReference>
<dbReference type="PANTHER" id="PTHR43861">
    <property type="entry name" value="TRANS-ACONITATE 2-METHYLTRANSFERASE-RELATED"/>
    <property type="match status" value="1"/>
</dbReference>
<dbReference type="EC" id="2.1.1.-" evidence="2"/>
<dbReference type="Gene3D" id="3.40.50.150">
    <property type="entry name" value="Vaccinia Virus protein VP39"/>
    <property type="match status" value="1"/>
</dbReference>
<evidence type="ECO:0000313" key="3">
    <source>
        <dbReference type="Proteomes" id="UP000095228"/>
    </source>
</evidence>
<dbReference type="CDD" id="cd02440">
    <property type="entry name" value="AdoMet_MTases"/>
    <property type="match status" value="1"/>
</dbReference>